<dbReference type="Proteomes" id="UP000192927">
    <property type="component" value="Unassembled WGS sequence"/>
</dbReference>
<evidence type="ECO:0000313" key="2">
    <source>
        <dbReference type="Proteomes" id="UP000192927"/>
    </source>
</evidence>
<accession>A0A1W5D4T3</accession>
<dbReference type="EMBL" id="FWEW01002262">
    <property type="protein sequence ID" value="SLM38127.1"/>
    <property type="molecule type" value="Genomic_DNA"/>
</dbReference>
<dbReference type="PANTHER" id="PTHR39398">
    <property type="entry name" value="YALI0F14311P"/>
    <property type="match status" value="1"/>
</dbReference>
<proteinExistence type="predicted"/>
<keyword evidence="2" id="KW-1185">Reference proteome</keyword>
<evidence type="ECO:0000313" key="1">
    <source>
        <dbReference type="EMBL" id="SLM38127.1"/>
    </source>
</evidence>
<dbReference type="AlphaFoldDB" id="A0A1W5D4T3"/>
<reference evidence="2" key="1">
    <citation type="submission" date="2017-03" db="EMBL/GenBank/DDBJ databases">
        <authorList>
            <person name="Sharma R."/>
            <person name="Thines M."/>
        </authorList>
    </citation>
    <scope>NUCLEOTIDE SEQUENCE [LARGE SCALE GENOMIC DNA]</scope>
</reference>
<sequence>MAGVYTAGRRPSAAWGRLKRGPADPLENLGLPSKGDNRLLDFKTQENYYDKIVERYMQFCAAAGRGDGLAKAFASMSLSGGTSTHSSPDQLDQGPGTSSDLSTILIAMRKLREGLVASARTDPFAQRAYTFIIRAAILTRHMESYHPALLHLLRRIHQATPLAASEHHEFVSYYILDLACRQSDLAAAYAARDLYQHRDQRVEQVLKALAHDNWYMFRRIGTLVDGYQKRLMEWADDRMRTHALKCLGKSYLSVEKSYVERATDREWDVLTETNKVGWALEGDKVMIRKIKGKA</sequence>
<organism evidence="1 2">
    <name type="scientific">Lasallia pustulata</name>
    <dbReference type="NCBI Taxonomy" id="136370"/>
    <lineage>
        <taxon>Eukaryota</taxon>
        <taxon>Fungi</taxon>
        <taxon>Dikarya</taxon>
        <taxon>Ascomycota</taxon>
        <taxon>Pezizomycotina</taxon>
        <taxon>Lecanoromycetes</taxon>
        <taxon>OSLEUM clade</taxon>
        <taxon>Umbilicariomycetidae</taxon>
        <taxon>Umbilicariales</taxon>
        <taxon>Umbilicariaceae</taxon>
        <taxon>Lasallia</taxon>
    </lineage>
</organism>
<dbReference type="PANTHER" id="PTHR39398:SF1">
    <property type="entry name" value="CSN8_PSMD8_EIF3K DOMAIN-CONTAINING PROTEIN"/>
    <property type="match status" value="1"/>
</dbReference>
<name>A0A1W5D4T3_9LECA</name>
<protein>
    <submittedName>
        <fullName evidence="1">SAC3/GANP/Nin1/mts3/eIF-3 p25</fullName>
    </submittedName>
</protein>